<keyword evidence="2" id="KW-1185">Reference proteome</keyword>
<name>A0A3T0EDC2_9PROT</name>
<organism evidence="1 2">
    <name type="scientific">Glycocaulis alkaliphilus</name>
    <dbReference type="NCBI Taxonomy" id="1434191"/>
    <lineage>
        <taxon>Bacteria</taxon>
        <taxon>Pseudomonadati</taxon>
        <taxon>Pseudomonadota</taxon>
        <taxon>Alphaproteobacteria</taxon>
        <taxon>Maricaulales</taxon>
        <taxon>Maricaulaceae</taxon>
        <taxon>Glycocaulis</taxon>
    </lineage>
</organism>
<gene>
    <name evidence="1" type="ORF">X907_2788</name>
</gene>
<evidence type="ECO:0000313" key="2">
    <source>
        <dbReference type="Proteomes" id="UP000286954"/>
    </source>
</evidence>
<reference evidence="1 2" key="1">
    <citation type="submission" date="2016-12" db="EMBL/GenBank/DDBJ databases">
        <title>The genome of dimorphic prosthecate Glycocaulis alkaliphilus 6b-8t, isolated from crude oil dictates its adaptability in petroleum environments.</title>
        <authorList>
            <person name="Wu X.-L."/>
            <person name="Geng S."/>
        </authorList>
    </citation>
    <scope>NUCLEOTIDE SEQUENCE [LARGE SCALE GENOMIC DNA]</scope>
    <source>
        <strain evidence="1 2">6B-8</strain>
    </source>
</reference>
<proteinExistence type="predicted"/>
<dbReference type="KEGG" id="gak:X907_2788"/>
<dbReference type="Proteomes" id="UP000286954">
    <property type="component" value="Chromosome"/>
</dbReference>
<evidence type="ECO:0000313" key="1">
    <source>
        <dbReference type="EMBL" id="AZU05297.1"/>
    </source>
</evidence>
<protein>
    <submittedName>
        <fullName evidence="1">Uncharacterized protein</fullName>
    </submittedName>
</protein>
<dbReference type="EMBL" id="CP018911">
    <property type="protein sequence ID" value="AZU05297.1"/>
    <property type="molecule type" value="Genomic_DNA"/>
</dbReference>
<dbReference type="AlphaFoldDB" id="A0A3T0EDC2"/>
<accession>A0A3T0EDC2</accession>
<sequence length="41" mass="4609">MKTPLRERRRGAGMALAQRRRVYPKATVCMSQLTSDLEGSS</sequence>